<proteinExistence type="inferred from homology"/>
<reference evidence="3" key="1">
    <citation type="submission" date="2020-12" db="EMBL/GenBank/DDBJ databases">
        <title>Bacterial taxonomy.</title>
        <authorList>
            <person name="Pan X."/>
        </authorList>
    </citation>
    <scope>NUCLEOTIDE SEQUENCE</scope>
    <source>
        <strain evidence="3">M0105</strain>
    </source>
</reference>
<dbReference type="CDD" id="cd16282">
    <property type="entry name" value="metallo-hydrolase-like_MBL-fold"/>
    <property type="match status" value="1"/>
</dbReference>
<comment type="similarity">
    <text evidence="1">Belongs to the metallo-beta-lactamase superfamily. Class-B beta-lactamase family.</text>
</comment>
<dbReference type="EMBL" id="JAEHHL010000007">
    <property type="protein sequence ID" value="MBK0399876.1"/>
    <property type="molecule type" value="Genomic_DNA"/>
</dbReference>
<dbReference type="InterPro" id="IPR001279">
    <property type="entry name" value="Metallo-B-lactamas"/>
</dbReference>
<dbReference type="Pfam" id="PF00753">
    <property type="entry name" value="Lactamase_B"/>
    <property type="match status" value="1"/>
</dbReference>
<dbReference type="Proteomes" id="UP000655420">
    <property type="component" value="Unassembled WGS sequence"/>
</dbReference>
<name>A0A8J7M7S8_9RHOB</name>
<evidence type="ECO:0000313" key="4">
    <source>
        <dbReference type="Proteomes" id="UP000655420"/>
    </source>
</evidence>
<dbReference type="Gene3D" id="3.60.15.10">
    <property type="entry name" value="Ribonuclease Z/Hydroxyacylglutathione hydrolase-like"/>
    <property type="match status" value="1"/>
</dbReference>
<dbReference type="SUPFAM" id="SSF56281">
    <property type="entry name" value="Metallo-hydrolase/oxidoreductase"/>
    <property type="match status" value="1"/>
</dbReference>
<evidence type="ECO:0000259" key="2">
    <source>
        <dbReference type="SMART" id="SM00849"/>
    </source>
</evidence>
<dbReference type="InterPro" id="IPR030829">
    <property type="entry name" value="SoxH-rel_PQQ_2"/>
</dbReference>
<keyword evidence="4" id="KW-1185">Reference proteome</keyword>
<evidence type="ECO:0000256" key="1">
    <source>
        <dbReference type="ARBA" id="ARBA00005250"/>
    </source>
</evidence>
<dbReference type="PANTHER" id="PTHR42951">
    <property type="entry name" value="METALLO-BETA-LACTAMASE DOMAIN-CONTAINING"/>
    <property type="match status" value="1"/>
</dbReference>
<dbReference type="RefSeq" id="WP_200610089.1">
    <property type="nucleotide sequence ID" value="NZ_JAEHHL010000007.1"/>
</dbReference>
<gene>
    <name evidence="3" type="ORF">H0I76_11800</name>
</gene>
<accession>A0A8J7M7S8</accession>
<comment type="caution">
    <text evidence="3">The sequence shown here is derived from an EMBL/GenBank/DDBJ whole genome shotgun (WGS) entry which is preliminary data.</text>
</comment>
<dbReference type="PANTHER" id="PTHR42951:SF4">
    <property type="entry name" value="ACYL-COENZYME A THIOESTERASE MBLAC2"/>
    <property type="match status" value="1"/>
</dbReference>
<dbReference type="SMART" id="SM00849">
    <property type="entry name" value="Lactamase_B"/>
    <property type="match status" value="1"/>
</dbReference>
<dbReference type="GO" id="GO:0017001">
    <property type="term" value="P:antibiotic catabolic process"/>
    <property type="evidence" value="ECO:0007669"/>
    <property type="project" value="UniProtKB-ARBA"/>
</dbReference>
<dbReference type="InterPro" id="IPR036866">
    <property type="entry name" value="RibonucZ/Hydroxyglut_hydro"/>
</dbReference>
<organism evidence="3 4">
    <name type="scientific">Thermohalobaculum xanthum</name>
    <dbReference type="NCBI Taxonomy" id="2753746"/>
    <lineage>
        <taxon>Bacteria</taxon>
        <taxon>Pseudomonadati</taxon>
        <taxon>Pseudomonadota</taxon>
        <taxon>Alphaproteobacteria</taxon>
        <taxon>Rhodobacterales</taxon>
        <taxon>Paracoccaceae</taxon>
        <taxon>Thermohalobaculum</taxon>
    </lineage>
</organism>
<dbReference type="NCBIfam" id="TIGR04559">
    <property type="entry name" value="SoxH_rel_PQQ_2"/>
    <property type="match status" value="1"/>
</dbReference>
<protein>
    <submittedName>
        <fullName evidence="3">Quinoprotein relay system zinc metallohydrolase 2</fullName>
    </submittedName>
</protein>
<sequence length="348" mass="37085">MFELVLSLCLAADPSVCAERRIAPAVADEEACHETADMRAAAWLAAHPGLALAGWTCGPGAPDPRFAIAEVAEGIHVHRGRHDIARPENAGDLANIGFIVGNEAVAVIDAGGTRAVGEALLASISATTDLPVRWVILTHMHPDHVLGAEVFAEAGARIIGHAKLARALAARAETYEANMLRLAGPQAMLGTRVVLPEEGVEGVREIDLGGRVLELAAHPTAHTDNDLSVFDRQTGTWWVADLVFAEHTPAIDGSIRGWIAELEAMRARPAARIVPGHGPAALPWPGGSDATLGYLQALAGETRAAIRRGETMNEAIRHLGESQRGNWELFDEFNPRNASAAFQELEWE</sequence>
<feature type="domain" description="Metallo-beta-lactamase" evidence="2">
    <location>
        <begin position="93"/>
        <end position="277"/>
    </location>
</feature>
<evidence type="ECO:0000313" key="3">
    <source>
        <dbReference type="EMBL" id="MBK0399876.1"/>
    </source>
</evidence>
<dbReference type="InterPro" id="IPR050855">
    <property type="entry name" value="NDM-1-like"/>
</dbReference>
<dbReference type="AlphaFoldDB" id="A0A8J7M7S8"/>